<comment type="caution">
    <text evidence="2">The sequence shown here is derived from an EMBL/GenBank/DDBJ whole genome shotgun (WGS) entry which is preliminary data.</text>
</comment>
<dbReference type="InterPro" id="IPR029032">
    <property type="entry name" value="AhpD-like"/>
</dbReference>
<proteinExistence type="predicted"/>
<protein>
    <submittedName>
        <fullName evidence="2">Carboxymuconolactone decarboxylase family protein</fullName>
    </submittedName>
</protein>
<dbReference type="NCBIfam" id="TIGR00778">
    <property type="entry name" value="ahpD_dom"/>
    <property type="match status" value="1"/>
</dbReference>
<feature type="domain" description="Carboxymuconolactone decarboxylase-like" evidence="1">
    <location>
        <begin position="46"/>
        <end position="127"/>
    </location>
</feature>
<dbReference type="PANTHER" id="PTHR34846:SF10">
    <property type="entry name" value="CYTOPLASMIC PROTEIN"/>
    <property type="match status" value="1"/>
</dbReference>
<dbReference type="Gene3D" id="1.20.1290.10">
    <property type="entry name" value="AhpD-like"/>
    <property type="match status" value="1"/>
</dbReference>
<reference evidence="2" key="1">
    <citation type="submission" date="2013-05" db="EMBL/GenBank/DDBJ databases">
        <authorList>
            <person name="Harkins D.M."/>
            <person name="Durkin A.S."/>
            <person name="Brinkac L.M."/>
            <person name="Haft D.H."/>
            <person name="Selengut J.D."/>
            <person name="Sanka R."/>
            <person name="DePew J."/>
            <person name="Purushe J."/>
            <person name="Hartskeerl R.A."/>
            <person name="Ahmed A."/>
            <person name="van der Linden H."/>
            <person name="Goris M.G.A."/>
            <person name="Vinetz J.M."/>
            <person name="Sutton G.G."/>
            <person name="Nierman W.C."/>
            <person name="Fouts D.E."/>
        </authorList>
    </citation>
    <scope>NUCLEOTIDE SEQUENCE [LARGE SCALE GENOMIC DNA]</scope>
    <source>
        <strain evidence="2">5399</strain>
    </source>
</reference>
<dbReference type="Pfam" id="PF02627">
    <property type="entry name" value="CMD"/>
    <property type="match status" value="1"/>
</dbReference>
<name>T0GF95_9LEPT</name>
<dbReference type="InterPro" id="IPR003779">
    <property type="entry name" value="CMD-like"/>
</dbReference>
<dbReference type="SUPFAM" id="SSF69118">
    <property type="entry name" value="AhpD-like"/>
    <property type="match status" value="1"/>
</dbReference>
<dbReference type="EMBL" id="AHMO02000008">
    <property type="protein sequence ID" value="EQA44068.1"/>
    <property type="molecule type" value="Genomic_DNA"/>
</dbReference>
<accession>T0GF95</accession>
<gene>
    <name evidence="2" type="ORF">LEP1GSC050_4002</name>
</gene>
<dbReference type="Proteomes" id="UP000015454">
    <property type="component" value="Unassembled WGS sequence"/>
</dbReference>
<evidence type="ECO:0000313" key="2">
    <source>
        <dbReference type="EMBL" id="EQA44068.1"/>
    </source>
</evidence>
<organism evidence="2 3">
    <name type="scientific">Leptospira broomii serovar Hurstbridge str. 5399</name>
    <dbReference type="NCBI Taxonomy" id="1049789"/>
    <lineage>
        <taxon>Bacteria</taxon>
        <taxon>Pseudomonadati</taxon>
        <taxon>Spirochaetota</taxon>
        <taxon>Spirochaetia</taxon>
        <taxon>Leptospirales</taxon>
        <taxon>Leptospiraceae</taxon>
        <taxon>Leptospira</taxon>
    </lineage>
</organism>
<dbReference type="InterPro" id="IPR004675">
    <property type="entry name" value="AhpD_core"/>
</dbReference>
<dbReference type="PANTHER" id="PTHR34846">
    <property type="entry name" value="4-CARBOXYMUCONOLACTONE DECARBOXYLASE FAMILY PROTEIN (AFU_ORTHOLOGUE AFUA_6G11590)"/>
    <property type="match status" value="1"/>
</dbReference>
<sequence length="181" mass="21043">MAFAVYEPSWIRILIWELSHCVRIDVFLLKKEKNMNLRFDYARAYPAALQAMLSLEEFTKSGGIDSKLRELVKIRASQINGCAFCLYMHTKDARSEGEEEKRIYLLNSWKESPYYTEKERAALEVTEYVTKISQEGLPDHVYENARAYFDEKEFVALIMLINTINSWNRIAITTGKQAPLA</sequence>
<dbReference type="GO" id="GO:0051920">
    <property type="term" value="F:peroxiredoxin activity"/>
    <property type="evidence" value="ECO:0007669"/>
    <property type="project" value="InterPro"/>
</dbReference>
<dbReference type="STRING" id="1049789.LEP1GSC050_4002"/>
<keyword evidence="3" id="KW-1185">Reference proteome</keyword>
<evidence type="ECO:0000259" key="1">
    <source>
        <dbReference type="Pfam" id="PF02627"/>
    </source>
</evidence>
<dbReference type="AlphaFoldDB" id="T0GF95"/>
<evidence type="ECO:0000313" key="3">
    <source>
        <dbReference type="Proteomes" id="UP000015454"/>
    </source>
</evidence>